<dbReference type="Proteomes" id="UP001595075">
    <property type="component" value="Unassembled WGS sequence"/>
</dbReference>
<dbReference type="EMBL" id="JAZHXI010000008">
    <property type="protein sequence ID" value="KAL2068651.1"/>
    <property type="molecule type" value="Genomic_DNA"/>
</dbReference>
<gene>
    <name evidence="14" type="ORF">VTL71DRAFT_14988</name>
</gene>
<organism evidence="14 15">
    <name type="scientific">Oculimacula yallundae</name>
    <dbReference type="NCBI Taxonomy" id="86028"/>
    <lineage>
        <taxon>Eukaryota</taxon>
        <taxon>Fungi</taxon>
        <taxon>Dikarya</taxon>
        <taxon>Ascomycota</taxon>
        <taxon>Pezizomycotina</taxon>
        <taxon>Leotiomycetes</taxon>
        <taxon>Helotiales</taxon>
        <taxon>Ploettnerulaceae</taxon>
        <taxon>Oculimacula</taxon>
    </lineage>
</organism>
<keyword evidence="9" id="KW-0408">Iron</keyword>
<evidence type="ECO:0000256" key="8">
    <source>
        <dbReference type="ARBA" id="ARBA00023288"/>
    </source>
</evidence>
<keyword evidence="11" id="KW-0472">Membrane</keyword>
<evidence type="ECO:0000256" key="7">
    <source>
        <dbReference type="ARBA" id="ARBA00023157"/>
    </source>
</evidence>
<feature type="chain" id="PRO_5045520351" description="CFEM domain-containing protein" evidence="12">
    <location>
        <begin position="18"/>
        <end position="303"/>
    </location>
</feature>
<evidence type="ECO:0000256" key="12">
    <source>
        <dbReference type="SAM" id="SignalP"/>
    </source>
</evidence>
<keyword evidence="7 9" id="KW-1015">Disulfide bond</keyword>
<evidence type="ECO:0000313" key="14">
    <source>
        <dbReference type="EMBL" id="KAL2068651.1"/>
    </source>
</evidence>
<reference evidence="14 15" key="1">
    <citation type="journal article" date="2024" name="Commun. Biol.">
        <title>Comparative genomic analysis of thermophilic fungi reveals convergent evolutionary adaptations and gene losses.</title>
        <authorList>
            <person name="Steindorff A.S."/>
            <person name="Aguilar-Pontes M.V."/>
            <person name="Robinson A.J."/>
            <person name="Andreopoulos B."/>
            <person name="LaButti K."/>
            <person name="Kuo A."/>
            <person name="Mondo S."/>
            <person name="Riley R."/>
            <person name="Otillar R."/>
            <person name="Haridas S."/>
            <person name="Lipzen A."/>
            <person name="Grimwood J."/>
            <person name="Schmutz J."/>
            <person name="Clum A."/>
            <person name="Reid I.D."/>
            <person name="Moisan M.C."/>
            <person name="Butler G."/>
            <person name="Nguyen T.T.M."/>
            <person name="Dewar K."/>
            <person name="Conant G."/>
            <person name="Drula E."/>
            <person name="Henrissat B."/>
            <person name="Hansel C."/>
            <person name="Singer S."/>
            <person name="Hutchinson M.I."/>
            <person name="de Vries R.P."/>
            <person name="Natvig D.O."/>
            <person name="Powell A.J."/>
            <person name="Tsang A."/>
            <person name="Grigoriev I.V."/>
        </authorList>
    </citation>
    <scope>NUCLEOTIDE SEQUENCE [LARGE SCALE GENOMIC DNA]</scope>
    <source>
        <strain evidence="14 15">CBS 494.80</strain>
    </source>
</reference>
<evidence type="ECO:0000256" key="9">
    <source>
        <dbReference type="PROSITE-ProRule" id="PRU01356"/>
    </source>
</evidence>
<keyword evidence="11" id="KW-0812">Transmembrane</keyword>
<keyword evidence="6 12" id="KW-0732">Signal</keyword>
<dbReference type="Pfam" id="PF05730">
    <property type="entry name" value="CFEM"/>
    <property type="match status" value="1"/>
</dbReference>
<keyword evidence="9" id="KW-0349">Heme</keyword>
<evidence type="ECO:0000256" key="2">
    <source>
        <dbReference type="ARBA" id="ARBA00004613"/>
    </source>
</evidence>
<evidence type="ECO:0000256" key="11">
    <source>
        <dbReference type="SAM" id="Phobius"/>
    </source>
</evidence>
<sequence length="303" mass="31791">MAFYALIFLFFLPLGISQDVVPANFPDCANNCLSNFTNGTFTGNCPTADVACLCAETSFQDGWACCVNTNCGESDERSAIGAMKSQCPNSKDIGECSNGRNPGTGFGRWGNRFGGGPFRGGGWNGGWNGGWSGDRTGRNGEESGVQSPTSTPNAVTVTESLVTIVNPVTVTVDNPLTVSAPPLSTPTIPTTTLPSDTLLPVATAVSPSPILNIAAESGPAKPMTDGQKAGVAIAVFVAVALIAAGIYFFVRWRKRAIDKEFEKLKEQHEPKSRPLTVYPRTDTTVVGGVGAYRDIFDKPAVGG</sequence>
<evidence type="ECO:0000256" key="6">
    <source>
        <dbReference type="ARBA" id="ARBA00022729"/>
    </source>
</evidence>
<feature type="signal peptide" evidence="12">
    <location>
        <begin position="1"/>
        <end position="17"/>
    </location>
</feature>
<feature type="domain" description="CFEM" evidence="13">
    <location>
        <begin position="1"/>
        <end position="114"/>
    </location>
</feature>
<evidence type="ECO:0000259" key="13">
    <source>
        <dbReference type="PROSITE" id="PS52012"/>
    </source>
</evidence>
<name>A0ABR4CFB3_9HELO</name>
<keyword evidence="4" id="KW-0964">Secreted</keyword>
<keyword evidence="11" id="KW-1133">Transmembrane helix</keyword>
<protein>
    <recommendedName>
        <fullName evidence="13">CFEM domain-containing protein</fullName>
    </recommendedName>
</protein>
<feature type="region of interest" description="Disordered" evidence="10">
    <location>
        <begin position="131"/>
        <end position="153"/>
    </location>
</feature>
<dbReference type="PROSITE" id="PS52012">
    <property type="entry name" value="CFEM"/>
    <property type="match status" value="1"/>
</dbReference>
<dbReference type="SMART" id="SM00747">
    <property type="entry name" value="CFEM"/>
    <property type="match status" value="1"/>
</dbReference>
<evidence type="ECO:0000256" key="5">
    <source>
        <dbReference type="ARBA" id="ARBA00022622"/>
    </source>
</evidence>
<dbReference type="InterPro" id="IPR008427">
    <property type="entry name" value="Extracellular_membr_CFEM_dom"/>
</dbReference>
<comment type="caution">
    <text evidence="14">The sequence shown here is derived from an EMBL/GenBank/DDBJ whole genome shotgun (WGS) entry which is preliminary data.</text>
</comment>
<keyword evidence="5" id="KW-0336">GPI-anchor</keyword>
<proteinExistence type="inferred from homology"/>
<keyword evidence="5" id="KW-0325">Glycoprotein</keyword>
<keyword evidence="15" id="KW-1185">Reference proteome</keyword>
<keyword evidence="9" id="KW-0479">Metal-binding</keyword>
<comment type="caution">
    <text evidence="9">Lacks conserved residue(s) required for the propagation of feature annotation.</text>
</comment>
<feature type="disulfide bond" evidence="9">
    <location>
        <begin position="45"/>
        <end position="52"/>
    </location>
</feature>
<feature type="binding site" description="axial binding residue" evidence="9">
    <location>
        <position position="49"/>
    </location>
    <ligand>
        <name>heme</name>
        <dbReference type="ChEBI" id="CHEBI:30413"/>
    </ligand>
    <ligandPart>
        <name>Fe</name>
        <dbReference type="ChEBI" id="CHEBI:18248"/>
    </ligandPart>
</feature>
<evidence type="ECO:0000313" key="15">
    <source>
        <dbReference type="Proteomes" id="UP001595075"/>
    </source>
</evidence>
<evidence type="ECO:0000256" key="10">
    <source>
        <dbReference type="SAM" id="MobiDB-lite"/>
    </source>
</evidence>
<accession>A0ABR4CFB3</accession>
<feature type="transmembrane region" description="Helical" evidence="11">
    <location>
        <begin position="229"/>
        <end position="250"/>
    </location>
</feature>
<comment type="similarity">
    <text evidence="3">Belongs to the RBT5 family.</text>
</comment>
<evidence type="ECO:0000256" key="4">
    <source>
        <dbReference type="ARBA" id="ARBA00022525"/>
    </source>
</evidence>
<feature type="compositionally biased region" description="Polar residues" evidence="10">
    <location>
        <begin position="144"/>
        <end position="153"/>
    </location>
</feature>
<evidence type="ECO:0000256" key="1">
    <source>
        <dbReference type="ARBA" id="ARBA00004589"/>
    </source>
</evidence>
<keyword evidence="8" id="KW-0449">Lipoprotein</keyword>
<comment type="subcellular location">
    <subcellularLocation>
        <location evidence="1">Membrane</location>
        <topology evidence="1">Lipid-anchor</topology>
        <topology evidence="1">GPI-anchor</topology>
    </subcellularLocation>
    <subcellularLocation>
        <location evidence="2">Secreted</location>
    </subcellularLocation>
</comment>
<evidence type="ECO:0000256" key="3">
    <source>
        <dbReference type="ARBA" id="ARBA00010031"/>
    </source>
</evidence>
<feature type="disulfide bond" evidence="9">
    <location>
        <begin position="54"/>
        <end position="87"/>
    </location>
</feature>